<accession>A0ABY7ZNY2</accession>
<dbReference type="SUPFAM" id="SSF52540">
    <property type="entry name" value="P-loop containing nucleoside triphosphate hydrolases"/>
    <property type="match status" value="1"/>
</dbReference>
<organism evidence="2 3">
    <name type="scientific">Micromonospora cathayae</name>
    <dbReference type="NCBI Taxonomy" id="3028804"/>
    <lineage>
        <taxon>Bacteria</taxon>
        <taxon>Bacillati</taxon>
        <taxon>Actinomycetota</taxon>
        <taxon>Actinomycetes</taxon>
        <taxon>Micromonosporales</taxon>
        <taxon>Micromonosporaceae</taxon>
        <taxon>Micromonospora</taxon>
    </lineage>
</organism>
<evidence type="ECO:0008006" key="4">
    <source>
        <dbReference type="Google" id="ProtNLM"/>
    </source>
</evidence>
<evidence type="ECO:0000313" key="3">
    <source>
        <dbReference type="Proteomes" id="UP001219605"/>
    </source>
</evidence>
<dbReference type="EMBL" id="CP118615">
    <property type="protein sequence ID" value="WDZ84711.1"/>
    <property type="molecule type" value="Genomic_DNA"/>
</dbReference>
<feature type="region of interest" description="Disordered" evidence="1">
    <location>
        <begin position="170"/>
        <end position="199"/>
    </location>
</feature>
<keyword evidence="3" id="KW-1185">Reference proteome</keyword>
<dbReference type="Proteomes" id="UP001219605">
    <property type="component" value="Chromosome"/>
</dbReference>
<feature type="compositionally biased region" description="Basic and acidic residues" evidence="1">
    <location>
        <begin position="184"/>
        <end position="199"/>
    </location>
</feature>
<name>A0ABY7ZNY2_9ACTN</name>
<dbReference type="RefSeq" id="WP_275031294.1">
    <property type="nucleotide sequence ID" value="NZ_CP118615.1"/>
</dbReference>
<sequence length="1033" mass="114388">MTETMKSFRCWSTADVRRTVYSDIGALSIDADAVFLAAHTPMSIKHAKGIALNPGFSGEQQVLTALMEGFGDSERNTLVAVTGGSGAGKSHIVRWVHAHLRAADDQYRILYVPRAIQTLRELLRRLVTELPGVDGSDFMKRIDAAVGNISEEQLADKLLEEMRYALTWQIEEQSPVPGESDEERDLREDRNNLLGERDENGKRRDGLADLLALPELNRWLLRKEGLLRDIARTSQTESSRRDRQHNRFTVDDLPLRKAQFAKEARSRAGLQEIRNLIVSFPEPALELLGDALEVAVPRAFGTRAADGDTLDSLFRQSREALWAEGLELVLLFEDLAQFGLIDGELYDQFVIQPGADLAPLRVVYAVTTGHSRIPKTVLTRITHEFEVDDSALKDRSTFLARYLNLVRVGRENIDEARAGESPDATDWIPNACDTREDGSPCRFRSECHAGFGTVEVSGLGRVGLFPYNDYALRQALAGPKANPPGEAVTPRRLLETLIQGELIRADTHLAAGHYPDPEIKDRFNWQQERPEESLIGTQQGPDAQRLLRALVLWGAEKPLPPQIVEAFGLPVRQAAPKPAGPVAPQPRPQPPAPPAQPVAKERTPMRELAPWGGGKDLPNVDVDRYRNMLRDMLGARLQLDQDLYYTEKGAGKDVLNSILGLTSFDIEGPYGRVAAATNRPFELKRGKENVRFLFGAYWWYIHGHWKPDEGTWEWPDSYQVGEIMAEVEARFDDWAEQVRQRFREKVKGRGPARAALGVRTIALRALGVPPEDLDGVTAVLRYRDDIPEQRETQDWGPVHLAARAALRRAPALDYANQFAAVRQGTAPNPQLFDIAELDSALREAAESPAGFLRATAAEYQDAAPVVALAASELLKALTAEGPARLAAAKALITELAEGLAHCDPTTIADAAEKIGLRAARAGVNMFRPANGWEMFLQKVELLRDLRPELLADVARPTAGNPVDDVLALRPYLRDVLSGVESLRFLKLCLEQTAAEAVRQSRVHGDPDQLAQVAREDLSRVEEFMQVLAGGGAV</sequence>
<reference evidence="2 3" key="1">
    <citation type="submission" date="2023-02" db="EMBL/GenBank/DDBJ databases">
        <authorList>
            <person name="Mo P."/>
        </authorList>
    </citation>
    <scope>NUCLEOTIDE SEQUENCE [LARGE SCALE GENOMIC DNA]</scope>
    <source>
        <strain evidence="2 3">HUAS 3</strain>
    </source>
</reference>
<dbReference type="InterPro" id="IPR027417">
    <property type="entry name" value="P-loop_NTPase"/>
</dbReference>
<evidence type="ECO:0000256" key="1">
    <source>
        <dbReference type="SAM" id="MobiDB-lite"/>
    </source>
</evidence>
<gene>
    <name evidence="2" type="ORF">PVK37_30520</name>
</gene>
<feature type="compositionally biased region" description="Pro residues" evidence="1">
    <location>
        <begin position="578"/>
        <end position="596"/>
    </location>
</feature>
<evidence type="ECO:0000313" key="2">
    <source>
        <dbReference type="EMBL" id="WDZ84711.1"/>
    </source>
</evidence>
<proteinExistence type="predicted"/>
<protein>
    <recommendedName>
        <fullName evidence="4">AAA ATPase domain-containing protein</fullName>
    </recommendedName>
</protein>
<feature type="region of interest" description="Disordered" evidence="1">
    <location>
        <begin position="575"/>
        <end position="613"/>
    </location>
</feature>